<dbReference type="PANTHER" id="PTHR33223">
    <property type="entry name" value="CCHC-TYPE DOMAIN-CONTAINING PROTEIN"/>
    <property type="match status" value="1"/>
</dbReference>
<evidence type="ECO:0000313" key="2">
    <source>
        <dbReference type="EMBL" id="CAL1361708.1"/>
    </source>
</evidence>
<dbReference type="AlphaFoldDB" id="A0AAV2CYT6"/>
<name>A0AAV2CYT6_9ROSI</name>
<sequence>MKLLDYHQPCTFNNLETLSKVFIEEFFSPWCMEELKDDINQFQQKEEETLYDAWMRFQEYLKACPHHGFTPEQVAKYFAEGLDQDTTMMVN</sequence>
<dbReference type="PANTHER" id="PTHR33223:SF11">
    <property type="entry name" value="ELEMENT PROTEIN, PUTATIVE-RELATED"/>
    <property type="match status" value="1"/>
</dbReference>
<reference evidence="2 3" key="1">
    <citation type="submission" date="2024-04" db="EMBL/GenBank/DDBJ databases">
        <authorList>
            <person name="Fracassetti M."/>
        </authorList>
    </citation>
    <scope>NUCLEOTIDE SEQUENCE [LARGE SCALE GENOMIC DNA]</scope>
</reference>
<evidence type="ECO:0000313" key="3">
    <source>
        <dbReference type="Proteomes" id="UP001497516"/>
    </source>
</evidence>
<evidence type="ECO:0000259" key="1">
    <source>
        <dbReference type="Pfam" id="PF03732"/>
    </source>
</evidence>
<accession>A0AAV2CYT6</accession>
<dbReference type="Proteomes" id="UP001497516">
    <property type="component" value="Chromosome 10"/>
</dbReference>
<protein>
    <recommendedName>
        <fullName evidence="1">Retrotransposon gag domain-containing protein</fullName>
    </recommendedName>
</protein>
<proteinExistence type="predicted"/>
<feature type="domain" description="Retrotransposon gag" evidence="1">
    <location>
        <begin position="14"/>
        <end position="83"/>
    </location>
</feature>
<dbReference type="Pfam" id="PF03732">
    <property type="entry name" value="Retrotrans_gag"/>
    <property type="match status" value="1"/>
</dbReference>
<organism evidence="2 3">
    <name type="scientific">Linum trigynum</name>
    <dbReference type="NCBI Taxonomy" id="586398"/>
    <lineage>
        <taxon>Eukaryota</taxon>
        <taxon>Viridiplantae</taxon>
        <taxon>Streptophyta</taxon>
        <taxon>Embryophyta</taxon>
        <taxon>Tracheophyta</taxon>
        <taxon>Spermatophyta</taxon>
        <taxon>Magnoliopsida</taxon>
        <taxon>eudicotyledons</taxon>
        <taxon>Gunneridae</taxon>
        <taxon>Pentapetalae</taxon>
        <taxon>rosids</taxon>
        <taxon>fabids</taxon>
        <taxon>Malpighiales</taxon>
        <taxon>Linaceae</taxon>
        <taxon>Linum</taxon>
    </lineage>
</organism>
<dbReference type="EMBL" id="OZ034814">
    <property type="protein sequence ID" value="CAL1361708.1"/>
    <property type="molecule type" value="Genomic_DNA"/>
</dbReference>
<dbReference type="InterPro" id="IPR005162">
    <property type="entry name" value="Retrotrans_gag_dom"/>
</dbReference>
<gene>
    <name evidence="2" type="ORF">LTRI10_LOCUS9072</name>
</gene>
<keyword evidence="3" id="KW-1185">Reference proteome</keyword>